<protein>
    <submittedName>
        <fullName evidence="2">Uncharacterized protein</fullName>
    </submittedName>
</protein>
<comment type="caution">
    <text evidence="2">The sequence shown here is derived from an EMBL/GenBank/DDBJ whole genome shotgun (WGS) entry which is preliminary data.</text>
</comment>
<evidence type="ECO:0000313" key="3">
    <source>
        <dbReference type="Proteomes" id="UP000070058"/>
    </source>
</evidence>
<accession>A0A139SQJ9</accession>
<dbReference type="STRING" id="1548207.AXK11_03170"/>
<name>A0A139SQJ9_9BACT</name>
<dbReference type="Proteomes" id="UP000070058">
    <property type="component" value="Unassembled WGS sequence"/>
</dbReference>
<dbReference type="EMBL" id="LSZQ01000028">
    <property type="protein sequence ID" value="KXU36812.1"/>
    <property type="molecule type" value="Genomic_DNA"/>
</dbReference>
<sequence>MRDTRLALFAYFVSAPFYSCMKSLPCSSFRRSHLSRAALGLFVTLFSLGDPASAQTLSTSREVNFYRDVPSRSLDGLAARSDGALVSGPRVSPLDLPLDADLLWSAAETGGTLFLGTGPAGKLLSYHLAAADSEAPLIPAETITLPHDSHLLALATLPDGGLLAGSSPEGALSLVQDGQVIARSALPVGSILAISVHAPALDQAAPTAKNTEVLVATGAPARIYKVDLAKFRASGIGLEKLPADDEAALAERGFTLWGSVRDENLRSLLRLADGRVIAGSAPKGNVYEFPASGGSPRVLAENNNAEVTTLLGWDDGFYAAITRGDTQRRQRLDSSSSGGGSLRSSVPTSTDSSSGSDESGDSGDDSGSSEEGGSAGGSRSDGETRAALPPTAPGAEKFGGSSRLVWFPKDGFPQTVFSRVGIGFFQLARHGDYVLITAGDEGELLGYDPQQRRNLLFAGARASQVNAIVPLPHGGSDFLLIGNNPASLERMSWARDANAELVATTRRIDLGGPAELGALRVGAGGAGGQLSVPANMGLRVEMRSSYSSDPLEGWGEWHEAIRHSDDPAWYAAENNGAQPEGAPPPTPLRGRYVQLRLSARVPAFEVSGARLYSLPQNQHPQLSSFTVLPPSNARNSADTLRKAAEAAKIGYRDDLATAADTPLYRSSRVIIWDLSDANGDVLLSTLSIHGPEDDADAQWEPVLVDSENRFAIFDTAPLPEGRYRTRLDVRETAPRPAPQRLSISFSTDDFVVDRSPPEILHTQLERTEAGGLTLTVQARDALSLLRGAEFHLNNGTRYTVSHPLDGILDGREEGFALELSPAQLGTATAVEIIVLDEHFNSASTRVDLRQ</sequence>
<proteinExistence type="predicted"/>
<feature type="region of interest" description="Disordered" evidence="1">
    <location>
        <begin position="327"/>
        <end position="396"/>
    </location>
</feature>
<feature type="compositionally biased region" description="Acidic residues" evidence="1">
    <location>
        <begin position="358"/>
        <end position="368"/>
    </location>
</feature>
<evidence type="ECO:0000313" key="2">
    <source>
        <dbReference type="EMBL" id="KXU36812.1"/>
    </source>
</evidence>
<organism evidence="2 3">
    <name type="scientific">Cephaloticoccus primus</name>
    <dbReference type="NCBI Taxonomy" id="1548207"/>
    <lineage>
        <taxon>Bacteria</taxon>
        <taxon>Pseudomonadati</taxon>
        <taxon>Verrucomicrobiota</taxon>
        <taxon>Opitutia</taxon>
        <taxon>Opitutales</taxon>
        <taxon>Opitutaceae</taxon>
        <taxon>Cephaloticoccus</taxon>
    </lineage>
</organism>
<gene>
    <name evidence="2" type="ORF">AXK11_03170</name>
</gene>
<keyword evidence="3" id="KW-1185">Reference proteome</keyword>
<evidence type="ECO:0000256" key="1">
    <source>
        <dbReference type="SAM" id="MobiDB-lite"/>
    </source>
</evidence>
<dbReference type="AlphaFoldDB" id="A0A139SQJ9"/>
<reference evidence="3" key="1">
    <citation type="submission" date="2016-02" db="EMBL/GenBank/DDBJ databases">
        <authorList>
            <person name="Sanders J.G."/>
            <person name="Lin J.Y."/>
            <person name="Wertz J.T."/>
            <person name="Russell J.A."/>
            <person name="Moreau C.S."/>
            <person name="Powell S."/>
        </authorList>
    </citation>
    <scope>NUCLEOTIDE SEQUENCE [LARGE SCALE GENOMIC DNA]</scope>
    <source>
        <strain evidence="3">CAG34</strain>
    </source>
</reference>
<dbReference type="SUPFAM" id="SSF69322">
    <property type="entry name" value="Tricorn protease domain 2"/>
    <property type="match status" value="1"/>
</dbReference>